<feature type="compositionally biased region" description="Polar residues" evidence="1">
    <location>
        <begin position="660"/>
        <end position="676"/>
    </location>
</feature>
<dbReference type="PANTHER" id="PTHR13399:SF4">
    <property type="entry name" value="TBC1 DOMAIN FAMILY MEMBER 30"/>
    <property type="match status" value="1"/>
</dbReference>
<dbReference type="InterPro" id="IPR032738">
    <property type="entry name" value="Tbc1d30_C"/>
</dbReference>
<sequence>MTEKEKIQMGNVKDLFPKTLLSLSHCGWVMGNINTPRPYLACVIVDGWFATRSLLAMLMYTSNGRMHKIGGHYSPRPLLAVVSNKWHGIDTRIRFSIEPPPGETAFDQWRDAMKAVARLPLGIPDEFRKKVWLSLADNHIKELRIDWERTVRFAFNDRSNPDDNKLGMQIVKDLHRTGCSGFSGEENEEDRASLKRVLLAYARWNKNVGYCQGFNVMAALLLEVVDRKEADALKVMIYLIDHVLPDSYFANNLRALSVDMAVFRDLLRLIFPKLSKQLDYLQYAAQDQTTGTSYEPPLTNVFTMQWFLTLFATCLPKDIVLRVWDSILLEGSEILLRTALAIWGKLSRRILSVGSADEFYSLMGTLTQDMMEGKIFDADSLIKFIYSCAPYPLLQLSELREKYTYNIRPFSSSNSSKKSSVLGGLLPSDEDELDDDDLEAISCFGGILPPNLSSSKSKEGENFGSMPDISAVGPGAYGNTPESNLTASLSPYMERMTTDIGALKKQYAKLKQRQNQAHIIIAAASAKQVSKSRAMVPKIETPKAMNHLFVGKHCQPLHNKNRFVAASPRIAANVYPKSVLVNCQNEQDKRKVPSNKLSNVKSINSESCDLNSSNVKSINSESCNLNSKSDGDIASGSSNKSGNVEMKELDRHGSVKDVSMTKNESGDLNSKSCDNITSHDHNTKSPEHSSMVYGNVAHNSVSCEEIESSQNSVDKDKDLVEMETLQAVDLKEEQIFKEEEKKCASQNKDFSNNKSTQSKCEGKHSHETDVGVSVYQQEDKIHQPVCRNDEVHQTDSGVSIHQSDDQVQKLNCSEICRQKNVKCLVRTSSVDDEMIFNDEKSHLSESDELTEIKNKHQTVSENLNNESADNNALDLCCALDNRTDTSTPDCNEQKIIFISSSLSSKGDVVCQEMEPSDQNMSSVLDSQNMNYLHCAEKHTDLDEKDTDMGNNDIKSSDSGFIETSSPEHLSNNLQVNTGYKEFVEGLKVIQGDNSCPDNNDNSEGSSIQSHRNVECKDGSEIHGNRSSNIECNMQEKEGESHSCKTDLETEKTMTIEEEITKLLESEESPQYDYKNKSFVKNSSGLKISTSNYSNSSDVDTDSSVRNSPNSTISSINYSDSDSSPVFSPANPSSPSHFPNIEKNSSQDAGCRRYSSDVPAQYLQSKRSGNFKLMKPFNPFPVKHINENRAKTGVKLGIYTSTTLQQLEKQSKRRPLWSK</sequence>
<dbReference type="EMBL" id="JARBDR010000918">
    <property type="protein sequence ID" value="KAJ8301591.1"/>
    <property type="molecule type" value="Genomic_DNA"/>
</dbReference>
<comment type="caution">
    <text evidence="3">The sequence shown here is derived from an EMBL/GenBank/DDBJ whole genome shotgun (WGS) entry which is preliminary data.</text>
</comment>
<dbReference type="SUPFAM" id="SSF47923">
    <property type="entry name" value="Ypt/Rab-GAP domain of gyp1p"/>
    <property type="match status" value="2"/>
</dbReference>
<keyword evidence="4" id="KW-1185">Reference proteome</keyword>
<protein>
    <recommendedName>
        <fullName evidence="2">Rab-GAP TBC domain-containing protein</fullName>
    </recommendedName>
</protein>
<feature type="compositionally biased region" description="Polar residues" evidence="1">
    <location>
        <begin position="744"/>
        <end position="759"/>
    </location>
</feature>
<evidence type="ECO:0000259" key="2">
    <source>
        <dbReference type="PROSITE" id="PS50086"/>
    </source>
</evidence>
<feature type="region of interest" description="Disordered" evidence="1">
    <location>
        <begin position="1084"/>
        <end position="1152"/>
    </location>
</feature>
<dbReference type="Pfam" id="PF00566">
    <property type="entry name" value="RabGAP-TBC"/>
    <property type="match status" value="1"/>
</dbReference>
<proteinExistence type="predicted"/>
<feature type="compositionally biased region" description="Low complexity" evidence="1">
    <location>
        <begin position="1088"/>
        <end position="1123"/>
    </location>
</feature>
<name>A0ABQ9EB22_TEGGR</name>
<dbReference type="SMART" id="SM00164">
    <property type="entry name" value="TBC"/>
    <property type="match status" value="1"/>
</dbReference>
<feature type="region of interest" description="Disordered" evidence="1">
    <location>
        <begin position="622"/>
        <end position="690"/>
    </location>
</feature>
<evidence type="ECO:0000256" key="1">
    <source>
        <dbReference type="SAM" id="MobiDB-lite"/>
    </source>
</evidence>
<dbReference type="PANTHER" id="PTHR13399">
    <property type="entry name" value="TRANSLOCON-ASSOCIATED PROTEIN TRAP , GAMMA SUBUNIT"/>
    <property type="match status" value="1"/>
</dbReference>
<feature type="compositionally biased region" description="Polar residues" evidence="1">
    <location>
        <begin position="992"/>
        <end position="1010"/>
    </location>
</feature>
<feature type="region of interest" description="Disordered" evidence="1">
    <location>
        <begin position="992"/>
        <end position="1051"/>
    </location>
</feature>
<dbReference type="Gene3D" id="1.10.472.80">
    <property type="entry name" value="Ypt/Rab-GAP domain of gyp1p, domain 3"/>
    <property type="match status" value="1"/>
</dbReference>
<feature type="compositionally biased region" description="Polar residues" evidence="1">
    <location>
        <begin position="1129"/>
        <end position="1147"/>
    </location>
</feature>
<feature type="compositionally biased region" description="Basic and acidic residues" evidence="1">
    <location>
        <begin position="1011"/>
        <end position="1023"/>
    </location>
</feature>
<dbReference type="Gene3D" id="1.10.8.270">
    <property type="entry name" value="putative rabgap domain of human tbc1 domain family member 14 like domains"/>
    <property type="match status" value="1"/>
</dbReference>
<organism evidence="3 4">
    <name type="scientific">Tegillarca granosa</name>
    <name type="common">Malaysian cockle</name>
    <name type="synonym">Anadara granosa</name>
    <dbReference type="NCBI Taxonomy" id="220873"/>
    <lineage>
        <taxon>Eukaryota</taxon>
        <taxon>Metazoa</taxon>
        <taxon>Spiralia</taxon>
        <taxon>Lophotrochozoa</taxon>
        <taxon>Mollusca</taxon>
        <taxon>Bivalvia</taxon>
        <taxon>Autobranchia</taxon>
        <taxon>Pteriomorphia</taxon>
        <taxon>Arcoida</taxon>
        <taxon>Arcoidea</taxon>
        <taxon>Arcidae</taxon>
        <taxon>Tegillarca</taxon>
    </lineage>
</organism>
<feature type="compositionally biased region" description="Basic and acidic residues" evidence="1">
    <location>
        <begin position="1033"/>
        <end position="1051"/>
    </location>
</feature>
<dbReference type="PROSITE" id="PS50086">
    <property type="entry name" value="TBC_RABGAP"/>
    <property type="match status" value="1"/>
</dbReference>
<feature type="region of interest" description="Disordered" evidence="1">
    <location>
        <begin position="742"/>
        <end position="765"/>
    </location>
</feature>
<dbReference type="InterPro" id="IPR000195">
    <property type="entry name" value="Rab-GAP-TBC_dom"/>
</dbReference>
<dbReference type="Proteomes" id="UP001217089">
    <property type="component" value="Unassembled WGS sequence"/>
</dbReference>
<feature type="compositionally biased region" description="Basic and acidic residues" evidence="1">
    <location>
        <begin position="677"/>
        <end position="687"/>
    </location>
</feature>
<evidence type="ECO:0000313" key="4">
    <source>
        <dbReference type="Proteomes" id="UP001217089"/>
    </source>
</evidence>
<evidence type="ECO:0000313" key="3">
    <source>
        <dbReference type="EMBL" id="KAJ8301591.1"/>
    </source>
</evidence>
<dbReference type="InterPro" id="IPR035969">
    <property type="entry name" value="Rab-GAP_TBC_sf"/>
</dbReference>
<gene>
    <name evidence="3" type="ORF">KUTeg_020578</name>
</gene>
<dbReference type="Pfam" id="PF15733">
    <property type="entry name" value="DUF4682"/>
    <property type="match status" value="1"/>
</dbReference>
<accession>A0ABQ9EB22</accession>
<feature type="domain" description="Rab-GAP TBC" evidence="2">
    <location>
        <begin position="122"/>
        <end position="331"/>
    </location>
</feature>
<reference evidence="3 4" key="1">
    <citation type="submission" date="2022-12" db="EMBL/GenBank/DDBJ databases">
        <title>Chromosome-level genome of Tegillarca granosa.</title>
        <authorList>
            <person name="Kim J."/>
        </authorList>
    </citation>
    <scope>NUCLEOTIDE SEQUENCE [LARGE SCALE GENOMIC DNA]</scope>
    <source>
        <strain evidence="3">Teg-2019</strain>
        <tissue evidence="3">Adductor muscle</tissue>
    </source>
</reference>
<feature type="compositionally biased region" description="Basic and acidic residues" evidence="1">
    <location>
        <begin position="645"/>
        <end position="655"/>
    </location>
</feature>